<dbReference type="EMBL" id="UOFL01000143">
    <property type="protein sequence ID" value="VAW78022.1"/>
    <property type="molecule type" value="Genomic_DNA"/>
</dbReference>
<accession>A0A3B0YS02</accession>
<gene>
    <name evidence="1" type="ORF">MNBD_GAMMA12-3877</name>
</gene>
<organism evidence="1">
    <name type="scientific">hydrothermal vent metagenome</name>
    <dbReference type="NCBI Taxonomy" id="652676"/>
    <lineage>
        <taxon>unclassified sequences</taxon>
        <taxon>metagenomes</taxon>
        <taxon>ecological metagenomes</taxon>
    </lineage>
</organism>
<sequence>MRKLLVLSVAATLLSLGTAANAAEGLSSMIGKWKWKEFTIVVKKCDTTEVCAKVVAGPKNVGLDMIKSKLTARGKKFVGKVAHPLTGLTYNTQLSLTDKDTWKLDGCTDNKVCASGTFTRIK</sequence>
<reference evidence="1" key="1">
    <citation type="submission" date="2018-06" db="EMBL/GenBank/DDBJ databases">
        <authorList>
            <person name="Zhirakovskaya E."/>
        </authorList>
    </citation>
    <scope>NUCLEOTIDE SEQUENCE</scope>
</reference>
<proteinExistence type="predicted"/>
<evidence type="ECO:0000313" key="1">
    <source>
        <dbReference type="EMBL" id="VAW78022.1"/>
    </source>
</evidence>
<name>A0A3B0YS02_9ZZZZ</name>
<dbReference type="AlphaFoldDB" id="A0A3B0YS02"/>
<protein>
    <submittedName>
        <fullName evidence="1">Uncharacterized protein</fullName>
    </submittedName>
</protein>